<dbReference type="InterPro" id="IPR036188">
    <property type="entry name" value="FAD/NAD-bd_sf"/>
</dbReference>
<comment type="similarity">
    <text evidence="1 3">Belongs to the GMC oxidoreductase family.</text>
</comment>
<comment type="cofactor">
    <cofactor evidence="2">
        <name>FAD</name>
        <dbReference type="ChEBI" id="CHEBI:57692"/>
    </cofactor>
</comment>
<evidence type="ECO:0000259" key="6">
    <source>
        <dbReference type="PROSITE" id="PS00624"/>
    </source>
</evidence>
<feature type="region of interest" description="Disordered" evidence="4">
    <location>
        <begin position="415"/>
        <end position="434"/>
    </location>
</feature>
<dbReference type="SUPFAM" id="SSF54373">
    <property type="entry name" value="FAD-linked reductases, C-terminal domain"/>
    <property type="match status" value="1"/>
</dbReference>
<dbReference type="SUPFAM" id="SSF51905">
    <property type="entry name" value="FAD/NAD(P)-binding domain"/>
    <property type="match status" value="1"/>
</dbReference>
<comment type="caution">
    <text evidence="7">The sequence shown here is derived from an EMBL/GenBank/DDBJ whole genome shotgun (WGS) entry which is preliminary data.</text>
</comment>
<evidence type="ECO:0000259" key="5">
    <source>
        <dbReference type="PROSITE" id="PS00623"/>
    </source>
</evidence>
<protein>
    <recommendedName>
        <fullName evidence="5 6">Glucose-methanol-choline oxidoreductase N-terminal domain-containing protein</fullName>
    </recommendedName>
</protein>
<evidence type="ECO:0000313" key="7">
    <source>
        <dbReference type="EMBL" id="KAE9987086.1"/>
    </source>
</evidence>
<dbReference type="EMBL" id="WNWS01000022">
    <property type="protein sequence ID" value="KAE9987086.1"/>
    <property type="molecule type" value="Genomic_DNA"/>
</dbReference>
<dbReference type="GO" id="GO:0050660">
    <property type="term" value="F:flavin adenine dinucleotide binding"/>
    <property type="evidence" value="ECO:0007669"/>
    <property type="project" value="InterPro"/>
</dbReference>
<gene>
    <name evidence="7" type="ORF">EG328_003868</name>
</gene>
<dbReference type="AlphaFoldDB" id="A0A8H3ZCA5"/>
<dbReference type="Proteomes" id="UP000447873">
    <property type="component" value="Unassembled WGS sequence"/>
</dbReference>
<organism evidence="7 8">
    <name type="scientific">Venturia inaequalis</name>
    <name type="common">Apple scab fungus</name>
    <dbReference type="NCBI Taxonomy" id="5025"/>
    <lineage>
        <taxon>Eukaryota</taxon>
        <taxon>Fungi</taxon>
        <taxon>Dikarya</taxon>
        <taxon>Ascomycota</taxon>
        <taxon>Pezizomycotina</taxon>
        <taxon>Dothideomycetes</taxon>
        <taxon>Pleosporomycetidae</taxon>
        <taxon>Venturiales</taxon>
        <taxon>Venturiaceae</taxon>
        <taxon>Venturia</taxon>
    </lineage>
</organism>
<sequence>MKYDFIVVGAGPAGANIAANLAASKQAPSVLLLEAGGPNELPEDRVLADRWSTAFTHPHFNWNYMTTPQENLQNREIFYARGKGLGGSTCINFGFYTRGPAEDHDEWARQVGDDFFDWKHAEERYNRFEEFSTVSNEKHRKYVNPKPEDHRNKGPVKVTFPNEWERTMDTILDASYEYGMKPNLDMNNGDVIGVGVCPATGYQSYRSTAATAYLASPPSNLTIVIDSPASRIIFDGKKAVGIVAGGKEYYAEKEVILSTGALDTPKLLLLSGVGPKEELARHNIQTVANLPVGQGLQDHLHVAMSMQLTDGANDRAQWTSPAVMQASREQFAKDGTGNLTILNATAVVGFFDGDDSLYQSEEFKQLSLPVQKYVQNPNIPSWEMATAAPPLTPFVEPNASYLTVVGFAMTPQSRGSVTLRSADPSDPPVSDPNFLSHPYDCKNMLETARKAYKYITSPQMAKDNIKPLMAPASGSDEDLWTYIQAYAGSTWHMSCTARMGKADDETAVVTTDFRVKGLEGLRVADLKNASPNPPPGDPDPIRAVQLRKLLLLRLTTIARVLFKRCKGCKGVCTEHMETAEVRELEQGGVVPKTEQVICLKMMNG</sequence>
<keyword evidence="3" id="KW-0285">Flavoprotein</keyword>
<evidence type="ECO:0000256" key="4">
    <source>
        <dbReference type="SAM" id="MobiDB-lite"/>
    </source>
</evidence>
<dbReference type="InterPro" id="IPR000172">
    <property type="entry name" value="GMC_OxRdtase_N"/>
</dbReference>
<dbReference type="InterPro" id="IPR012132">
    <property type="entry name" value="GMC_OxRdtase"/>
</dbReference>
<dbReference type="PROSITE" id="PS00624">
    <property type="entry name" value="GMC_OXRED_2"/>
    <property type="match status" value="1"/>
</dbReference>
<dbReference type="PROSITE" id="PS00623">
    <property type="entry name" value="GMC_OXRED_1"/>
    <property type="match status" value="1"/>
</dbReference>
<dbReference type="Gene3D" id="3.30.560.10">
    <property type="entry name" value="Glucose Oxidase, domain 3"/>
    <property type="match status" value="1"/>
</dbReference>
<dbReference type="InterPro" id="IPR007867">
    <property type="entry name" value="GMC_OxRtase_C"/>
</dbReference>
<evidence type="ECO:0000313" key="8">
    <source>
        <dbReference type="Proteomes" id="UP000447873"/>
    </source>
</evidence>
<dbReference type="PANTHER" id="PTHR11552">
    <property type="entry name" value="GLUCOSE-METHANOL-CHOLINE GMC OXIDOREDUCTASE"/>
    <property type="match status" value="1"/>
</dbReference>
<dbReference type="PIRSF" id="PIRSF000137">
    <property type="entry name" value="Alcohol_oxidase"/>
    <property type="match status" value="1"/>
</dbReference>
<reference evidence="7 8" key="1">
    <citation type="submission" date="2018-12" db="EMBL/GenBank/DDBJ databases">
        <title>Venturia inaequalis Genome Resource.</title>
        <authorList>
            <person name="Lichtner F.J."/>
        </authorList>
    </citation>
    <scope>NUCLEOTIDE SEQUENCE [LARGE SCALE GENOMIC DNA]</scope>
    <source>
        <strain evidence="7 8">120213</strain>
    </source>
</reference>
<keyword evidence="2 3" id="KW-0274">FAD</keyword>
<evidence type="ECO:0000256" key="1">
    <source>
        <dbReference type="ARBA" id="ARBA00010790"/>
    </source>
</evidence>
<feature type="domain" description="Glucose-methanol-choline oxidoreductase N-terminal" evidence="5">
    <location>
        <begin position="82"/>
        <end position="105"/>
    </location>
</feature>
<dbReference type="Pfam" id="PF05199">
    <property type="entry name" value="GMC_oxred_C"/>
    <property type="match status" value="1"/>
</dbReference>
<proteinExistence type="inferred from homology"/>
<dbReference type="GO" id="GO:0016614">
    <property type="term" value="F:oxidoreductase activity, acting on CH-OH group of donors"/>
    <property type="evidence" value="ECO:0007669"/>
    <property type="project" value="InterPro"/>
</dbReference>
<dbReference type="Gene3D" id="3.50.50.60">
    <property type="entry name" value="FAD/NAD(P)-binding domain"/>
    <property type="match status" value="1"/>
</dbReference>
<feature type="domain" description="Glucose-methanol-choline oxidoreductase N-terminal" evidence="6">
    <location>
        <begin position="260"/>
        <end position="274"/>
    </location>
</feature>
<name>A0A8H3ZCA5_VENIN</name>
<feature type="binding site" evidence="2">
    <location>
        <begin position="491"/>
        <end position="492"/>
    </location>
    <ligand>
        <name>FAD</name>
        <dbReference type="ChEBI" id="CHEBI:57692"/>
    </ligand>
</feature>
<evidence type="ECO:0000256" key="3">
    <source>
        <dbReference type="RuleBase" id="RU003968"/>
    </source>
</evidence>
<accession>A0A8H3ZCA5</accession>
<dbReference type="Pfam" id="PF00732">
    <property type="entry name" value="GMC_oxred_N"/>
    <property type="match status" value="1"/>
</dbReference>
<dbReference type="PANTHER" id="PTHR11552:SF134">
    <property type="entry name" value="GLUCOSE-METHANOL-CHOLINE OXIDOREDUCTASE N-TERMINAL DOMAIN-CONTAINING PROTEIN"/>
    <property type="match status" value="1"/>
</dbReference>
<evidence type="ECO:0000256" key="2">
    <source>
        <dbReference type="PIRSR" id="PIRSR000137-2"/>
    </source>
</evidence>